<feature type="compositionally biased region" description="Pro residues" evidence="5">
    <location>
        <begin position="505"/>
        <end position="518"/>
    </location>
</feature>
<feature type="compositionally biased region" description="Basic and acidic residues" evidence="5">
    <location>
        <begin position="397"/>
        <end position="408"/>
    </location>
</feature>
<dbReference type="InterPro" id="IPR011011">
    <property type="entry name" value="Znf_FYVE_PHD"/>
</dbReference>
<evidence type="ECO:0000256" key="1">
    <source>
        <dbReference type="ARBA" id="ARBA00022723"/>
    </source>
</evidence>
<evidence type="ECO:0000256" key="5">
    <source>
        <dbReference type="SAM" id="MobiDB-lite"/>
    </source>
</evidence>
<dbReference type="SMART" id="SM00249">
    <property type="entry name" value="PHD"/>
    <property type="match status" value="1"/>
</dbReference>
<name>A0A9N8PJ11_9PEZI</name>
<dbReference type="PROSITE" id="PS01359">
    <property type="entry name" value="ZF_PHD_1"/>
    <property type="match status" value="1"/>
</dbReference>
<feature type="region of interest" description="Disordered" evidence="5">
    <location>
        <begin position="373"/>
        <end position="444"/>
    </location>
</feature>
<keyword evidence="1" id="KW-0479">Metal-binding</keyword>
<evidence type="ECO:0000256" key="3">
    <source>
        <dbReference type="ARBA" id="ARBA00022833"/>
    </source>
</evidence>
<evidence type="ECO:0000256" key="2">
    <source>
        <dbReference type="ARBA" id="ARBA00022771"/>
    </source>
</evidence>
<feature type="domain" description="PHD-type" evidence="6">
    <location>
        <begin position="198"/>
        <end position="247"/>
    </location>
</feature>
<evidence type="ECO:0000259" key="7">
    <source>
        <dbReference type="PROSITE" id="PS50089"/>
    </source>
</evidence>
<sequence length="659" mass="73654">MTDVCIVCLGDLRLRPEDVDAETDIELIKTETEIPTPLPVLPSEQRYSDPVLTERYNPLELLHRSRRFLDRFDRLDNTCMCRRISLDGDVSPAFEDLLGDSSSSQHRTRADCPYSKHPIDDEIVAHLLPCGHNLHDSCLRPWVERANSCPICRASFNVVELRNFLDGPAHSSYIVEEKQQQAELDPTLIIDDALFDEEAPCLVCGNIDSTHATMYCDGCDGSVHIFCAGFSDATAPDVWYCESCHRELGTNAAGRRANTRARNPRPRRAGGRRPGTEAWDRVWASVWRRLNLDLDFPHEDEDLTTIHRTPAQRRELAAWTRRLQVANRQGAANRFRDTASTLLDRRNLAAAHSPESQEELRAWNALDKARALDPEAQAPPSRKRKSATASPASPRDNTTEREQAEPQRKLKRPRTKRNMTIPTLAEPGPSTIEVPVRPIQRPTEGPSFLTQLLQEVEKQPAPEETGSPDAEANSGDEQPGPSNLASPGASPIHSGQVSPRALSVTPPPQVARPRPTSPMPLTSIVRPLASLTFSPITNGKDERGRSRRHAQQQVSSPPRDISPSSPSRNMSYSTKTEIQRMVKAVLGPRYRGGEINKDQYTDINRDVSRMLYDKVGDAEGLANQDGREKWQEVASAEVERAVQTIRSQEQNTETFSQDV</sequence>
<evidence type="ECO:0008006" key="10">
    <source>
        <dbReference type="Google" id="ProtNLM"/>
    </source>
</evidence>
<keyword evidence="2 4" id="KW-0863">Zinc-finger</keyword>
<dbReference type="SUPFAM" id="SSF57903">
    <property type="entry name" value="FYVE/PHD zinc finger"/>
    <property type="match status" value="1"/>
</dbReference>
<accession>A0A9N8PJ11</accession>
<dbReference type="SMART" id="SM00184">
    <property type="entry name" value="RING"/>
    <property type="match status" value="1"/>
</dbReference>
<dbReference type="PANTHER" id="PTHR12618:SF20">
    <property type="entry name" value="PHD AND RING FINGER DOMAIN-CONTAINING PROTEIN 1"/>
    <property type="match status" value="1"/>
</dbReference>
<dbReference type="Proteomes" id="UP000714618">
    <property type="component" value="Unassembled WGS sequence"/>
</dbReference>
<feature type="region of interest" description="Disordered" evidence="5">
    <location>
        <begin position="457"/>
        <end position="575"/>
    </location>
</feature>
<keyword evidence="3" id="KW-0862">Zinc</keyword>
<evidence type="ECO:0000313" key="8">
    <source>
        <dbReference type="EMBL" id="CAD0096325.1"/>
    </source>
</evidence>
<evidence type="ECO:0000313" key="9">
    <source>
        <dbReference type="Proteomes" id="UP000714618"/>
    </source>
</evidence>
<dbReference type="InterPro" id="IPR001841">
    <property type="entry name" value="Znf_RING"/>
</dbReference>
<dbReference type="Gene3D" id="3.30.40.10">
    <property type="entry name" value="Zinc/RING finger domain, C3HC4 (zinc finger)"/>
    <property type="match status" value="2"/>
</dbReference>
<feature type="region of interest" description="Disordered" evidence="5">
    <location>
        <begin position="255"/>
        <end position="275"/>
    </location>
</feature>
<feature type="domain" description="RING-type" evidence="7">
    <location>
        <begin position="112"/>
        <end position="153"/>
    </location>
</feature>
<dbReference type="InterPro" id="IPR019787">
    <property type="entry name" value="Znf_PHD-finger"/>
</dbReference>
<dbReference type="PANTHER" id="PTHR12618">
    <property type="entry name" value="PHD AND RING FINGER DOMAIN-CONTAINING PROTEIN 1"/>
    <property type="match status" value="1"/>
</dbReference>
<feature type="compositionally biased region" description="Basic residues" evidence="5">
    <location>
        <begin position="257"/>
        <end position="271"/>
    </location>
</feature>
<dbReference type="AlphaFoldDB" id="A0A9N8PJ11"/>
<dbReference type="GO" id="GO:0008270">
    <property type="term" value="F:zinc ion binding"/>
    <property type="evidence" value="ECO:0007669"/>
    <property type="project" value="UniProtKB-KW"/>
</dbReference>
<reference evidence="8" key="1">
    <citation type="submission" date="2020-06" db="EMBL/GenBank/DDBJ databases">
        <authorList>
            <person name="Onetto C."/>
        </authorList>
    </citation>
    <scope>NUCLEOTIDE SEQUENCE</scope>
</reference>
<dbReference type="InterPro" id="IPR047157">
    <property type="entry name" value="PHRF1/Atg35"/>
</dbReference>
<feature type="compositionally biased region" description="Low complexity" evidence="5">
    <location>
        <begin position="555"/>
        <end position="567"/>
    </location>
</feature>
<evidence type="ECO:0000259" key="6">
    <source>
        <dbReference type="PROSITE" id="PS50016"/>
    </source>
</evidence>
<dbReference type="Pfam" id="PF00628">
    <property type="entry name" value="PHD"/>
    <property type="match status" value="1"/>
</dbReference>
<comment type="caution">
    <text evidence="8">The sequence shown here is derived from an EMBL/GenBank/DDBJ whole genome shotgun (WGS) entry which is preliminary data.</text>
</comment>
<dbReference type="InterPro" id="IPR001965">
    <property type="entry name" value="Znf_PHD"/>
</dbReference>
<dbReference type="EMBL" id="CAIJEO010000007">
    <property type="protein sequence ID" value="CAD0096325.1"/>
    <property type="molecule type" value="Genomic_DNA"/>
</dbReference>
<keyword evidence="9" id="KW-1185">Reference proteome</keyword>
<evidence type="ECO:0000256" key="4">
    <source>
        <dbReference type="PROSITE-ProRule" id="PRU00175"/>
    </source>
</evidence>
<dbReference type="PROSITE" id="PS50089">
    <property type="entry name" value="ZF_RING_2"/>
    <property type="match status" value="1"/>
</dbReference>
<organism evidence="8 9">
    <name type="scientific">Aureobasidium mustum</name>
    <dbReference type="NCBI Taxonomy" id="2773714"/>
    <lineage>
        <taxon>Eukaryota</taxon>
        <taxon>Fungi</taxon>
        <taxon>Dikarya</taxon>
        <taxon>Ascomycota</taxon>
        <taxon>Pezizomycotina</taxon>
        <taxon>Dothideomycetes</taxon>
        <taxon>Dothideomycetidae</taxon>
        <taxon>Dothideales</taxon>
        <taxon>Saccotheciaceae</taxon>
        <taxon>Aureobasidium</taxon>
    </lineage>
</organism>
<dbReference type="InterPro" id="IPR013083">
    <property type="entry name" value="Znf_RING/FYVE/PHD"/>
</dbReference>
<dbReference type="SUPFAM" id="SSF57850">
    <property type="entry name" value="RING/U-box"/>
    <property type="match status" value="1"/>
</dbReference>
<dbReference type="Pfam" id="PF13639">
    <property type="entry name" value="zf-RING_2"/>
    <property type="match status" value="1"/>
</dbReference>
<protein>
    <recommendedName>
        <fullName evidence="10">RING-type domain-containing protein</fullName>
    </recommendedName>
</protein>
<gene>
    <name evidence="8" type="ORF">AWRI4233_LOCUS5580</name>
</gene>
<dbReference type="OrthoDB" id="8062037at2759"/>
<proteinExistence type="predicted"/>
<dbReference type="PROSITE" id="PS50016">
    <property type="entry name" value="ZF_PHD_2"/>
    <property type="match status" value="1"/>
</dbReference>
<dbReference type="InterPro" id="IPR019786">
    <property type="entry name" value="Zinc_finger_PHD-type_CS"/>
</dbReference>